<name>A0A0A9CFP5_ARUDO</name>
<dbReference type="AlphaFoldDB" id="A0A0A9CFP5"/>
<evidence type="ECO:0000313" key="1">
    <source>
        <dbReference type="EMBL" id="JAD70342.1"/>
    </source>
</evidence>
<protein>
    <submittedName>
        <fullName evidence="1">Uncharacterized protein</fullName>
    </submittedName>
</protein>
<proteinExistence type="predicted"/>
<accession>A0A0A9CFP5</accession>
<reference evidence="1" key="1">
    <citation type="submission" date="2014-09" db="EMBL/GenBank/DDBJ databases">
        <authorList>
            <person name="Magalhaes I.L.F."/>
            <person name="Oliveira U."/>
            <person name="Santos F.R."/>
            <person name="Vidigal T.H.D.A."/>
            <person name="Brescovit A.D."/>
            <person name="Santos A.J."/>
        </authorList>
    </citation>
    <scope>NUCLEOTIDE SEQUENCE</scope>
    <source>
        <tissue evidence="1">Shoot tissue taken approximately 20 cm above the soil surface</tissue>
    </source>
</reference>
<dbReference type="EMBL" id="GBRH01227553">
    <property type="protein sequence ID" value="JAD70342.1"/>
    <property type="molecule type" value="Transcribed_RNA"/>
</dbReference>
<sequence length="37" mass="4012">MTRHKEVLADCITKTGEAGALNELKSFKGKLTCSDSQ</sequence>
<organism evidence="1">
    <name type="scientific">Arundo donax</name>
    <name type="common">Giant reed</name>
    <name type="synonym">Donax arundinaceus</name>
    <dbReference type="NCBI Taxonomy" id="35708"/>
    <lineage>
        <taxon>Eukaryota</taxon>
        <taxon>Viridiplantae</taxon>
        <taxon>Streptophyta</taxon>
        <taxon>Embryophyta</taxon>
        <taxon>Tracheophyta</taxon>
        <taxon>Spermatophyta</taxon>
        <taxon>Magnoliopsida</taxon>
        <taxon>Liliopsida</taxon>
        <taxon>Poales</taxon>
        <taxon>Poaceae</taxon>
        <taxon>PACMAD clade</taxon>
        <taxon>Arundinoideae</taxon>
        <taxon>Arundineae</taxon>
        <taxon>Arundo</taxon>
    </lineage>
</organism>
<reference evidence="1" key="2">
    <citation type="journal article" date="2015" name="Data Brief">
        <title>Shoot transcriptome of the giant reed, Arundo donax.</title>
        <authorList>
            <person name="Barrero R.A."/>
            <person name="Guerrero F.D."/>
            <person name="Moolhuijzen P."/>
            <person name="Goolsby J.A."/>
            <person name="Tidwell J."/>
            <person name="Bellgard S.E."/>
            <person name="Bellgard M.I."/>
        </authorList>
    </citation>
    <scope>NUCLEOTIDE SEQUENCE</scope>
    <source>
        <tissue evidence="1">Shoot tissue taken approximately 20 cm above the soil surface</tissue>
    </source>
</reference>